<comment type="caution">
    <text evidence="1">The sequence shown here is derived from an EMBL/GenBank/DDBJ whole genome shotgun (WGS) entry which is preliminary data.</text>
</comment>
<proteinExistence type="predicted"/>
<sequence>MEGETAMIRENKERIWDYLKRLNGMEPIEKRGEVPVPSVQAIVKIDASCPLLFPDLSV</sequence>
<protein>
    <submittedName>
        <fullName evidence="1">Uncharacterized protein</fullName>
    </submittedName>
</protein>
<dbReference type="EMBL" id="CAWUPB010000913">
    <property type="protein sequence ID" value="CAK7330845.1"/>
    <property type="molecule type" value="Genomic_DNA"/>
</dbReference>
<evidence type="ECO:0000313" key="1">
    <source>
        <dbReference type="EMBL" id="CAK7330845.1"/>
    </source>
</evidence>
<dbReference type="Proteomes" id="UP001314170">
    <property type="component" value="Unassembled WGS sequence"/>
</dbReference>
<name>A0AAV1RBQ7_9ROSI</name>
<organism evidence="1 2">
    <name type="scientific">Dovyalis caffra</name>
    <dbReference type="NCBI Taxonomy" id="77055"/>
    <lineage>
        <taxon>Eukaryota</taxon>
        <taxon>Viridiplantae</taxon>
        <taxon>Streptophyta</taxon>
        <taxon>Embryophyta</taxon>
        <taxon>Tracheophyta</taxon>
        <taxon>Spermatophyta</taxon>
        <taxon>Magnoliopsida</taxon>
        <taxon>eudicotyledons</taxon>
        <taxon>Gunneridae</taxon>
        <taxon>Pentapetalae</taxon>
        <taxon>rosids</taxon>
        <taxon>fabids</taxon>
        <taxon>Malpighiales</taxon>
        <taxon>Salicaceae</taxon>
        <taxon>Flacourtieae</taxon>
        <taxon>Dovyalis</taxon>
    </lineage>
</organism>
<gene>
    <name evidence="1" type="ORF">DCAF_LOCUS8168</name>
</gene>
<evidence type="ECO:0000313" key="2">
    <source>
        <dbReference type="Proteomes" id="UP001314170"/>
    </source>
</evidence>
<dbReference type="AlphaFoldDB" id="A0AAV1RBQ7"/>
<reference evidence="1 2" key="1">
    <citation type="submission" date="2024-01" db="EMBL/GenBank/DDBJ databases">
        <authorList>
            <person name="Waweru B."/>
        </authorList>
    </citation>
    <scope>NUCLEOTIDE SEQUENCE [LARGE SCALE GENOMIC DNA]</scope>
</reference>
<accession>A0AAV1RBQ7</accession>
<keyword evidence="2" id="KW-1185">Reference proteome</keyword>